<sequence>MDRKCVPGHQNHGMNVPKFVLVEPDDVDLNKSVQGLFRDRFPDLKYIKELGLVEITIRKGKDGGLTRQRIIKVNPGKKQKRKNKKVAIHITKEETKHKKQGDKEKGGKRSFALIVATKCSGFCWGIGFEQGQEGQVRKIDESEAPQLEKEEEDANPPTKY</sequence>
<evidence type="ECO:0000313" key="3">
    <source>
        <dbReference type="Proteomes" id="UP000625711"/>
    </source>
</evidence>
<comment type="caution">
    <text evidence="2">The sequence shown here is derived from an EMBL/GenBank/DDBJ whole genome shotgun (WGS) entry which is preliminary data.</text>
</comment>
<protein>
    <submittedName>
        <fullName evidence="2">Uncharacterized protein</fullName>
    </submittedName>
</protein>
<dbReference type="Proteomes" id="UP000625711">
    <property type="component" value="Unassembled WGS sequence"/>
</dbReference>
<dbReference type="AlphaFoldDB" id="A0A834MC43"/>
<gene>
    <name evidence="2" type="ORF">GWI33_008619</name>
</gene>
<evidence type="ECO:0000256" key="1">
    <source>
        <dbReference type="SAM" id="MobiDB-lite"/>
    </source>
</evidence>
<dbReference type="EMBL" id="JAACXV010000404">
    <property type="protein sequence ID" value="KAF7278263.1"/>
    <property type="molecule type" value="Genomic_DNA"/>
</dbReference>
<organism evidence="2 3">
    <name type="scientific">Rhynchophorus ferrugineus</name>
    <name type="common">Red palm weevil</name>
    <name type="synonym">Curculio ferrugineus</name>
    <dbReference type="NCBI Taxonomy" id="354439"/>
    <lineage>
        <taxon>Eukaryota</taxon>
        <taxon>Metazoa</taxon>
        <taxon>Ecdysozoa</taxon>
        <taxon>Arthropoda</taxon>
        <taxon>Hexapoda</taxon>
        <taxon>Insecta</taxon>
        <taxon>Pterygota</taxon>
        <taxon>Neoptera</taxon>
        <taxon>Endopterygota</taxon>
        <taxon>Coleoptera</taxon>
        <taxon>Polyphaga</taxon>
        <taxon>Cucujiformia</taxon>
        <taxon>Curculionidae</taxon>
        <taxon>Dryophthorinae</taxon>
        <taxon>Rhynchophorus</taxon>
    </lineage>
</organism>
<reference evidence="2" key="1">
    <citation type="submission" date="2020-08" db="EMBL/GenBank/DDBJ databases">
        <title>Genome sequencing and assembly of the red palm weevil Rhynchophorus ferrugineus.</title>
        <authorList>
            <person name="Dias G.B."/>
            <person name="Bergman C.M."/>
            <person name="Manee M."/>
        </authorList>
    </citation>
    <scope>NUCLEOTIDE SEQUENCE</scope>
    <source>
        <strain evidence="2">AA-2017</strain>
        <tissue evidence="2">Whole larva</tissue>
    </source>
</reference>
<dbReference type="OrthoDB" id="6779752at2759"/>
<evidence type="ECO:0000313" key="2">
    <source>
        <dbReference type="EMBL" id="KAF7278263.1"/>
    </source>
</evidence>
<proteinExistence type="predicted"/>
<feature type="region of interest" description="Disordered" evidence="1">
    <location>
        <begin position="135"/>
        <end position="160"/>
    </location>
</feature>
<keyword evidence="3" id="KW-1185">Reference proteome</keyword>
<accession>A0A834MC43</accession>
<name>A0A834MC43_RHYFE</name>